<protein>
    <recommendedName>
        <fullName evidence="4">Type II secretion system protein</fullName>
    </recommendedName>
</protein>
<sequence length="158" mass="17904">MNQKGYLLIESVVAITLLIVGFLGMLALLSNSIALNRVVNDQFIGNYLAMEGVEIIKNLIDGNIIQGKPWNENINNGDFEVSYASSQLEPDQRRRLLFDLTNNKYNYQTGNQTAFIRIVSIEFIDANEAKVNSIVKWSGRGGGKFEINLEDHFFNWKN</sequence>
<keyword evidence="1" id="KW-1133">Transmembrane helix</keyword>
<evidence type="ECO:0000256" key="1">
    <source>
        <dbReference type="SAM" id="Phobius"/>
    </source>
</evidence>
<dbReference type="Proteomes" id="UP000230363">
    <property type="component" value="Unassembled WGS sequence"/>
</dbReference>
<dbReference type="EMBL" id="PFKZ01000001">
    <property type="protein sequence ID" value="PIY59767.1"/>
    <property type="molecule type" value="Genomic_DNA"/>
</dbReference>
<keyword evidence="1" id="KW-0812">Transmembrane</keyword>
<reference evidence="3" key="1">
    <citation type="submission" date="2017-09" db="EMBL/GenBank/DDBJ databases">
        <title>Depth-based differentiation of microbial function through sediment-hosted aquifers and enrichment of novel symbionts in the deep terrestrial subsurface.</title>
        <authorList>
            <person name="Probst A.J."/>
            <person name="Ladd B."/>
            <person name="Jarett J.K."/>
            <person name="Geller-Mcgrath D.E."/>
            <person name="Sieber C.M.K."/>
            <person name="Emerson J.B."/>
            <person name="Anantharaman K."/>
            <person name="Thomas B.C."/>
            <person name="Malmstrom R."/>
            <person name="Stieglmeier M."/>
            <person name="Klingl A."/>
            <person name="Woyke T."/>
            <person name="Ryan C.M."/>
            <person name="Banfield J.F."/>
        </authorList>
    </citation>
    <scope>NUCLEOTIDE SEQUENCE [LARGE SCALE GENOMIC DNA]</scope>
</reference>
<accession>A0A2M7Q8J4</accession>
<name>A0A2M7Q8J4_9BACT</name>
<evidence type="ECO:0000313" key="3">
    <source>
        <dbReference type="Proteomes" id="UP000230363"/>
    </source>
</evidence>
<gene>
    <name evidence="2" type="ORF">COY96_00030</name>
</gene>
<organism evidence="2 3">
    <name type="scientific">Candidatus Wolfebacteria bacterium CG_4_10_14_0_8_um_filter_37_11</name>
    <dbReference type="NCBI Taxonomy" id="1975062"/>
    <lineage>
        <taxon>Bacteria</taxon>
        <taxon>Candidatus Wolfeibacteriota</taxon>
    </lineage>
</organism>
<proteinExistence type="predicted"/>
<comment type="caution">
    <text evidence="2">The sequence shown here is derived from an EMBL/GenBank/DDBJ whole genome shotgun (WGS) entry which is preliminary data.</text>
</comment>
<keyword evidence="1" id="KW-0472">Membrane</keyword>
<evidence type="ECO:0008006" key="4">
    <source>
        <dbReference type="Google" id="ProtNLM"/>
    </source>
</evidence>
<dbReference type="AlphaFoldDB" id="A0A2M7Q8J4"/>
<feature type="transmembrane region" description="Helical" evidence="1">
    <location>
        <begin position="6"/>
        <end position="29"/>
    </location>
</feature>
<evidence type="ECO:0000313" key="2">
    <source>
        <dbReference type="EMBL" id="PIY59767.1"/>
    </source>
</evidence>